<dbReference type="InterPro" id="IPR007462">
    <property type="entry name" value="COV1-like"/>
</dbReference>
<feature type="transmembrane region" description="Helical" evidence="1">
    <location>
        <begin position="7"/>
        <end position="29"/>
    </location>
</feature>
<keyword evidence="1" id="KW-1133">Transmembrane helix</keyword>
<dbReference type="PANTHER" id="PTHR31876">
    <property type="entry name" value="COV-LIKE PROTEIN 1"/>
    <property type="match status" value="1"/>
</dbReference>
<gene>
    <name evidence="2" type="ORF">DYH56_12470</name>
</gene>
<dbReference type="RefSeq" id="WP_114643207.1">
    <property type="nucleotide sequence ID" value="NZ_JAACIO010000017.1"/>
</dbReference>
<organism evidence="2 3">
    <name type="scientific">Psychrilyobacter piezotolerans</name>
    <dbReference type="NCBI Taxonomy" id="2293438"/>
    <lineage>
        <taxon>Bacteria</taxon>
        <taxon>Fusobacteriati</taxon>
        <taxon>Fusobacteriota</taxon>
        <taxon>Fusobacteriia</taxon>
        <taxon>Fusobacteriales</taxon>
        <taxon>Fusobacteriaceae</taxon>
        <taxon>Psychrilyobacter</taxon>
    </lineage>
</organism>
<keyword evidence="3" id="KW-1185">Reference proteome</keyword>
<proteinExistence type="predicted"/>
<dbReference type="EMBL" id="QUAJ01000025">
    <property type="protein sequence ID" value="REI40070.1"/>
    <property type="molecule type" value="Genomic_DNA"/>
</dbReference>
<dbReference type="Proteomes" id="UP000263486">
    <property type="component" value="Unassembled WGS sequence"/>
</dbReference>
<keyword evidence="1" id="KW-0812">Transmembrane</keyword>
<reference evidence="2 3" key="1">
    <citation type="submission" date="2018-08" db="EMBL/GenBank/DDBJ databases">
        <title>Draft genome sequence of Psychrilyobacter sp. strain SD5 isolated from Black Sea water.</title>
        <authorList>
            <person name="Yadav S."/>
            <person name="Villanueva L."/>
            <person name="Damste J.S.S."/>
        </authorList>
    </citation>
    <scope>NUCLEOTIDE SEQUENCE [LARGE SCALE GENOMIC DNA]</scope>
    <source>
        <strain evidence="2 3">SD5</strain>
    </source>
</reference>
<accession>A0ABX9KEJ9</accession>
<protein>
    <submittedName>
        <fullName evidence="2">DUF502 domain-containing protein</fullName>
    </submittedName>
</protein>
<evidence type="ECO:0000313" key="2">
    <source>
        <dbReference type="EMBL" id="REI40070.1"/>
    </source>
</evidence>
<dbReference type="PANTHER" id="PTHR31876:SF26">
    <property type="entry name" value="PROTEIN LIKE COV 2"/>
    <property type="match status" value="1"/>
</dbReference>
<evidence type="ECO:0000256" key="1">
    <source>
        <dbReference type="SAM" id="Phobius"/>
    </source>
</evidence>
<sequence length="214" mass="24357">MKRIKSLFATGLITVLPVLITINIMSWIFKFLNNYLSQNIFVKEMTSYLLKNGFYSKFITQMLVYLIAVTIIILTIIITGLAMRNVMGKKIAKIIDRLFSNIPLVKPIYTTILQIRHLMFTSNTKAYQKVVMIEYPRKGIYSLGFLTNRENKLFEDILGGKKLLNIFIPTSPNPTSGMFIMVEADSVRELDIKIEDAVKLIISGGAIVPKINKN</sequence>
<comment type="caution">
    <text evidence="2">The sequence shown here is derived from an EMBL/GenBank/DDBJ whole genome shotgun (WGS) entry which is preliminary data.</text>
</comment>
<name>A0ABX9KEJ9_9FUSO</name>
<evidence type="ECO:0000313" key="3">
    <source>
        <dbReference type="Proteomes" id="UP000263486"/>
    </source>
</evidence>
<keyword evidence="1" id="KW-0472">Membrane</keyword>
<feature type="transmembrane region" description="Helical" evidence="1">
    <location>
        <begin position="62"/>
        <end position="83"/>
    </location>
</feature>
<dbReference type="Pfam" id="PF04367">
    <property type="entry name" value="DUF502"/>
    <property type="match status" value="1"/>
</dbReference>